<sequence length="128" mass="13562">MHLMFLLAALGGAVGASLRYFVGKIAPTKLWIWQSFPVGTFSVNLIGCFVIGFAGHLAAKSVLGDKMSVFFITGVLGGFTTFSSFGLDTLKLLQKQAFGEAIAYVVGSNLLGLLCVVLGWGLAKFVTH</sequence>
<dbReference type="RefSeq" id="WP_221280407.1">
    <property type="nucleotide sequence ID" value="NZ_AP024814.1"/>
</dbReference>
<evidence type="ECO:0000256" key="5">
    <source>
        <dbReference type="ARBA" id="ARBA00022692"/>
    </source>
</evidence>
<comment type="subcellular location">
    <subcellularLocation>
        <location evidence="1 14">Cell membrane</location>
        <topology evidence="1 14">Multi-pass membrane protein</topology>
    </subcellularLocation>
</comment>
<keyword evidence="16" id="KW-1185">Reference proteome</keyword>
<feature type="transmembrane region" description="Helical" evidence="14">
    <location>
        <begin position="31"/>
        <end position="55"/>
    </location>
</feature>
<feature type="transmembrane region" description="Helical" evidence="14">
    <location>
        <begin position="102"/>
        <end position="123"/>
    </location>
</feature>
<evidence type="ECO:0000256" key="14">
    <source>
        <dbReference type="HAMAP-Rule" id="MF_00454"/>
    </source>
</evidence>
<dbReference type="HAMAP" id="MF_00454">
    <property type="entry name" value="FluC"/>
    <property type="match status" value="1"/>
</dbReference>
<evidence type="ECO:0000256" key="9">
    <source>
        <dbReference type="ARBA" id="ARBA00023065"/>
    </source>
</evidence>
<dbReference type="NCBIfam" id="TIGR00494">
    <property type="entry name" value="crcB"/>
    <property type="match status" value="1"/>
</dbReference>
<feature type="binding site" evidence="14">
    <location>
        <position position="77"/>
    </location>
    <ligand>
        <name>Na(+)</name>
        <dbReference type="ChEBI" id="CHEBI:29101"/>
        <note>structural</note>
    </ligand>
</feature>
<keyword evidence="7 14" id="KW-1133">Transmembrane helix</keyword>
<evidence type="ECO:0000313" key="16">
    <source>
        <dbReference type="Proteomes" id="UP000826775"/>
    </source>
</evidence>
<feature type="transmembrane region" description="Helical" evidence="14">
    <location>
        <begin position="67"/>
        <end position="87"/>
    </location>
</feature>
<dbReference type="Pfam" id="PF02537">
    <property type="entry name" value="CRCB"/>
    <property type="match status" value="1"/>
</dbReference>
<feature type="binding site" evidence="14">
    <location>
        <position position="80"/>
    </location>
    <ligand>
        <name>Na(+)</name>
        <dbReference type="ChEBI" id="CHEBI:29101"/>
        <note>structural</note>
    </ligand>
</feature>
<gene>
    <name evidence="14 15" type="primary">crcB</name>
    <name evidence="14" type="synonym">fluC</name>
    <name evidence="15" type="ORF">NHP190003_05430</name>
</gene>
<evidence type="ECO:0000256" key="2">
    <source>
        <dbReference type="ARBA" id="ARBA00022448"/>
    </source>
</evidence>
<evidence type="ECO:0000313" key="15">
    <source>
        <dbReference type="EMBL" id="BCZ17261.1"/>
    </source>
</evidence>
<comment type="similarity">
    <text evidence="12 14">Belongs to the fluoride channel Fluc/FEX (TC 1.A.43) family.</text>
</comment>
<evidence type="ECO:0000256" key="4">
    <source>
        <dbReference type="ARBA" id="ARBA00022519"/>
    </source>
</evidence>
<reference evidence="15 16" key="1">
    <citation type="submission" date="2021-07" db="EMBL/GenBank/DDBJ databases">
        <title>Novel Helicobacter sp. Isolated from a dog.</title>
        <authorList>
            <person name="Rimbara E."/>
            <person name="Suzuki M."/>
        </authorList>
    </citation>
    <scope>NUCLEOTIDE SEQUENCE [LARGE SCALE GENOMIC DNA]</scope>
    <source>
        <strain evidence="16">NHP19-003</strain>
    </source>
</reference>
<keyword evidence="10 14" id="KW-0472">Membrane</keyword>
<evidence type="ECO:0000256" key="7">
    <source>
        <dbReference type="ARBA" id="ARBA00022989"/>
    </source>
</evidence>
<dbReference type="EMBL" id="AP024814">
    <property type="protein sequence ID" value="BCZ17261.1"/>
    <property type="molecule type" value="Genomic_DNA"/>
</dbReference>
<dbReference type="PANTHER" id="PTHR28259:SF18">
    <property type="entry name" value="FLUORIDE-SPECIFIC ION CHANNEL FLUC"/>
    <property type="match status" value="1"/>
</dbReference>
<keyword evidence="5 14" id="KW-0812">Transmembrane</keyword>
<name>A0ABM7SB61_9HELI</name>
<dbReference type="PANTHER" id="PTHR28259">
    <property type="entry name" value="FLUORIDE EXPORT PROTEIN 1-RELATED"/>
    <property type="match status" value="1"/>
</dbReference>
<dbReference type="InterPro" id="IPR003691">
    <property type="entry name" value="FluC"/>
</dbReference>
<keyword evidence="4" id="KW-0997">Cell inner membrane</keyword>
<keyword evidence="8 14" id="KW-0915">Sodium</keyword>
<protein>
    <recommendedName>
        <fullName evidence="14">Fluoride-specific ion channel FluC</fullName>
    </recommendedName>
</protein>
<comment type="function">
    <text evidence="14">Fluoride-specific ion channel. Important for reducing fluoride concentration in the cell, thus reducing its toxicity.</text>
</comment>
<evidence type="ECO:0000256" key="3">
    <source>
        <dbReference type="ARBA" id="ARBA00022475"/>
    </source>
</evidence>
<keyword evidence="11 14" id="KW-0407">Ion channel</keyword>
<evidence type="ECO:0000256" key="1">
    <source>
        <dbReference type="ARBA" id="ARBA00004651"/>
    </source>
</evidence>
<accession>A0ABM7SB61</accession>
<comment type="catalytic activity">
    <reaction evidence="13">
        <text>fluoride(in) = fluoride(out)</text>
        <dbReference type="Rhea" id="RHEA:76159"/>
        <dbReference type="ChEBI" id="CHEBI:17051"/>
    </reaction>
    <physiologicalReaction direction="left-to-right" evidence="13">
        <dbReference type="Rhea" id="RHEA:76160"/>
    </physiologicalReaction>
</comment>
<keyword evidence="3 14" id="KW-1003">Cell membrane</keyword>
<evidence type="ECO:0000256" key="10">
    <source>
        <dbReference type="ARBA" id="ARBA00023136"/>
    </source>
</evidence>
<evidence type="ECO:0000256" key="12">
    <source>
        <dbReference type="ARBA" id="ARBA00035120"/>
    </source>
</evidence>
<keyword evidence="6 14" id="KW-0479">Metal-binding</keyword>
<proteinExistence type="inferred from homology"/>
<evidence type="ECO:0000256" key="13">
    <source>
        <dbReference type="ARBA" id="ARBA00035585"/>
    </source>
</evidence>
<dbReference type="Proteomes" id="UP000826775">
    <property type="component" value="Chromosome"/>
</dbReference>
<organism evidence="15 16">
    <name type="scientific">Helicobacter gastrocanis</name>
    <dbReference type="NCBI Taxonomy" id="2849641"/>
    <lineage>
        <taxon>Bacteria</taxon>
        <taxon>Pseudomonadati</taxon>
        <taxon>Campylobacterota</taxon>
        <taxon>Epsilonproteobacteria</taxon>
        <taxon>Campylobacterales</taxon>
        <taxon>Helicobacteraceae</taxon>
        <taxon>Helicobacter</taxon>
    </lineage>
</organism>
<evidence type="ECO:0000256" key="8">
    <source>
        <dbReference type="ARBA" id="ARBA00023053"/>
    </source>
</evidence>
<evidence type="ECO:0000256" key="11">
    <source>
        <dbReference type="ARBA" id="ARBA00023303"/>
    </source>
</evidence>
<evidence type="ECO:0000256" key="6">
    <source>
        <dbReference type="ARBA" id="ARBA00022723"/>
    </source>
</evidence>
<keyword evidence="9 14" id="KW-0406">Ion transport</keyword>
<comment type="activity regulation">
    <text evidence="14">Na(+) is not transported, but it plays an essential structural role and its presence is essential for fluoride channel function.</text>
</comment>
<keyword evidence="2 14" id="KW-0813">Transport</keyword>